<comment type="similarity">
    <text evidence="7">Belongs to the binding-protein-dependent transport system permease family.</text>
</comment>
<comment type="caution">
    <text evidence="9">The sequence shown here is derived from an EMBL/GenBank/DDBJ whole genome shotgun (WGS) entry which is preliminary data.</text>
</comment>
<dbReference type="AlphaFoldDB" id="A0A955KWD8"/>
<sequence>MNRRSANLHSIRPLIVAYIVFTFLIFGWELTVYLKDISQIVIVKPSDIYPVMFTDADILLPQLKYTFLEVFWGWSIGSIIGFVLGAIIYRFRKLASAFNSSAVVINSIPIIALSAIIGGFIGTGMDAKIFIVGLLCFFPMFISTTSSLSSAQTEQKDLFWVYNSDLVDRFIKLDLPHALPFILNALKINVVVGIFAAVVSEFFGAQGGIGALILSKKGLYDLPVVWAAIFYMVLTGVIFYFCISLLGKFLVPWKRA</sequence>
<dbReference type="InterPro" id="IPR035906">
    <property type="entry name" value="MetI-like_sf"/>
</dbReference>
<evidence type="ECO:0000313" key="10">
    <source>
        <dbReference type="Proteomes" id="UP000741282"/>
    </source>
</evidence>
<dbReference type="Gene3D" id="1.10.3720.10">
    <property type="entry name" value="MetI-like"/>
    <property type="match status" value="1"/>
</dbReference>
<feature type="transmembrane region" description="Helical" evidence="7">
    <location>
        <begin position="226"/>
        <end position="251"/>
    </location>
</feature>
<keyword evidence="5 7" id="KW-1133">Transmembrane helix</keyword>
<reference evidence="9" key="2">
    <citation type="journal article" date="2021" name="Microbiome">
        <title>Successional dynamics and alternative stable states in a saline activated sludge microbial community over 9 years.</title>
        <authorList>
            <person name="Wang Y."/>
            <person name="Ye J."/>
            <person name="Ju F."/>
            <person name="Liu L."/>
            <person name="Boyd J.A."/>
            <person name="Deng Y."/>
            <person name="Parks D.H."/>
            <person name="Jiang X."/>
            <person name="Yin X."/>
            <person name="Woodcroft B.J."/>
            <person name="Tyson G.W."/>
            <person name="Hugenholtz P."/>
            <person name="Polz M.F."/>
            <person name="Zhang T."/>
        </authorList>
    </citation>
    <scope>NUCLEOTIDE SEQUENCE</scope>
    <source>
        <strain evidence="9">HKST-UBA17</strain>
    </source>
</reference>
<dbReference type="GO" id="GO:0005886">
    <property type="term" value="C:plasma membrane"/>
    <property type="evidence" value="ECO:0007669"/>
    <property type="project" value="UniProtKB-SubCell"/>
</dbReference>
<evidence type="ECO:0000313" key="9">
    <source>
        <dbReference type="EMBL" id="MCA9376487.1"/>
    </source>
</evidence>
<reference evidence="9" key="1">
    <citation type="submission" date="2020-04" db="EMBL/GenBank/DDBJ databases">
        <authorList>
            <person name="Zhang T."/>
        </authorList>
    </citation>
    <scope>NUCLEOTIDE SEQUENCE</scope>
    <source>
        <strain evidence="9">HKST-UBA17</strain>
    </source>
</reference>
<dbReference type="SUPFAM" id="SSF161098">
    <property type="entry name" value="MetI-like"/>
    <property type="match status" value="1"/>
</dbReference>
<dbReference type="InterPro" id="IPR000515">
    <property type="entry name" value="MetI-like"/>
</dbReference>
<evidence type="ECO:0000256" key="5">
    <source>
        <dbReference type="ARBA" id="ARBA00022989"/>
    </source>
</evidence>
<accession>A0A955KWD8</accession>
<keyword evidence="4 7" id="KW-0812">Transmembrane</keyword>
<evidence type="ECO:0000256" key="7">
    <source>
        <dbReference type="RuleBase" id="RU363032"/>
    </source>
</evidence>
<organism evidence="9 10">
    <name type="scientific">Candidatus Dojkabacteria bacterium</name>
    <dbReference type="NCBI Taxonomy" id="2099670"/>
    <lineage>
        <taxon>Bacteria</taxon>
        <taxon>Candidatus Dojkabacteria</taxon>
    </lineage>
</organism>
<keyword evidence="2 7" id="KW-0813">Transport</keyword>
<dbReference type="Proteomes" id="UP000741282">
    <property type="component" value="Unassembled WGS sequence"/>
</dbReference>
<gene>
    <name evidence="9" type="ORF">KC685_01035</name>
</gene>
<feature type="transmembrane region" description="Helical" evidence="7">
    <location>
        <begin position="129"/>
        <end position="148"/>
    </location>
</feature>
<name>A0A955KWD8_9BACT</name>
<dbReference type="Pfam" id="PF00528">
    <property type="entry name" value="BPD_transp_1"/>
    <property type="match status" value="1"/>
</dbReference>
<proteinExistence type="inferred from homology"/>
<feature type="domain" description="ABC transmembrane type-1" evidence="8">
    <location>
        <begin position="63"/>
        <end position="247"/>
    </location>
</feature>
<protein>
    <submittedName>
        <fullName evidence="9">ABC transporter permease subunit</fullName>
    </submittedName>
</protein>
<dbReference type="PROSITE" id="PS50928">
    <property type="entry name" value="ABC_TM1"/>
    <property type="match status" value="1"/>
</dbReference>
<evidence type="ECO:0000256" key="4">
    <source>
        <dbReference type="ARBA" id="ARBA00022692"/>
    </source>
</evidence>
<evidence type="ECO:0000256" key="1">
    <source>
        <dbReference type="ARBA" id="ARBA00004651"/>
    </source>
</evidence>
<dbReference type="EMBL" id="JAGQLN010000003">
    <property type="protein sequence ID" value="MCA9376487.1"/>
    <property type="molecule type" value="Genomic_DNA"/>
</dbReference>
<keyword evidence="6 7" id="KW-0472">Membrane</keyword>
<feature type="transmembrane region" description="Helical" evidence="7">
    <location>
        <begin position="190"/>
        <end position="214"/>
    </location>
</feature>
<feature type="transmembrane region" description="Helical" evidence="7">
    <location>
        <begin position="12"/>
        <end position="34"/>
    </location>
</feature>
<dbReference type="PANTHER" id="PTHR30151">
    <property type="entry name" value="ALKANE SULFONATE ABC TRANSPORTER-RELATED, MEMBRANE SUBUNIT"/>
    <property type="match status" value="1"/>
</dbReference>
<keyword evidence="3" id="KW-1003">Cell membrane</keyword>
<feature type="transmembrane region" description="Helical" evidence="7">
    <location>
        <begin position="71"/>
        <end position="91"/>
    </location>
</feature>
<dbReference type="PANTHER" id="PTHR30151:SF0">
    <property type="entry name" value="ABC TRANSPORTER PERMEASE PROTEIN MJ0413-RELATED"/>
    <property type="match status" value="1"/>
</dbReference>
<evidence type="ECO:0000256" key="6">
    <source>
        <dbReference type="ARBA" id="ARBA00023136"/>
    </source>
</evidence>
<feature type="transmembrane region" description="Helical" evidence="7">
    <location>
        <begin position="103"/>
        <end position="123"/>
    </location>
</feature>
<comment type="subcellular location">
    <subcellularLocation>
        <location evidence="1 7">Cell membrane</location>
        <topology evidence="1 7">Multi-pass membrane protein</topology>
    </subcellularLocation>
</comment>
<dbReference type="GO" id="GO:0055085">
    <property type="term" value="P:transmembrane transport"/>
    <property type="evidence" value="ECO:0007669"/>
    <property type="project" value="InterPro"/>
</dbReference>
<evidence type="ECO:0000256" key="3">
    <source>
        <dbReference type="ARBA" id="ARBA00022475"/>
    </source>
</evidence>
<evidence type="ECO:0000256" key="2">
    <source>
        <dbReference type="ARBA" id="ARBA00022448"/>
    </source>
</evidence>
<evidence type="ECO:0000259" key="8">
    <source>
        <dbReference type="PROSITE" id="PS50928"/>
    </source>
</evidence>